<dbReference type="InterPro" id="IPR003615">
    <property type="entry name" value="HNH_nuc"/>
</dbReference>
<keyword evidence="2" id="KW-0378">Hydrolase</keyword>
<dbReference type="Proteomes" id="UP001168883">
    <property type="component" value="Unassembled WGS sequence"/>
</dbReference>
<dbReference type="PANTHER" id="PTHR41286">
    <property type="entry name" value="HNH NUCLEASE YAJD-RELATED"/>
    <property type="match status" value="1"/>
</dbReference>
<dbReference type="EMBL" id="JAUMKJ010000042">
    <property type="protein sequence ID" value="MDO3680555.1"/>
    <property type="molecule type" value="Genomic_DNA"/>
</dbReference>
<keyword evidence="2" id="KW-0540">Nuclease</keyword>
<gene>
    <name evidence="2" type="ORF">Q3C12_26450</name>
</gene>
<comment type="caution">
    <text evidence="2">The sequence shown here is derived from an EMBL/GenBank/DDBJ whole genome shotgun (WGS) entry which is preliminary data.</text>
</comment>
<accession>A0ABT8VHW1</accession>
<dbReference type="GO" id="GO:0004519">
    <property type="term" value="F:endonuclease activity"/>
    <property type="evidence" value="ECO:0007669"/>
    <property type="project" value="UniProtKB-KW"/>
</dbReference>
<dbReference type="SMART" id="SM00507">
    <property type="entry name" value="HNHc"/>
    <property type="match status" value="1"/>
</dbReference>
<proteinExistence type="predicted"/>
<dbReference type="Gene3D" id="1.10.30.50">
    <property type="match status" value="1"/>
</dbReference>
<name>A0ABT8VHW1_9BACL</name>
<feature type="domain" description="HNH nuclease" evidence="1">
    <location>
        <begin position="15"/>
        <end position="71"/>
    </location>
</feature>
<keyword evidence="3" id="KW-1185">Reference proteome</keyword>
<sequence>MKTADPFYKSKRWKRKREKILRRDEYMCQESKRYGKTEPATTVHHIYPLEQYPELALVDWNLLSLCEKQHNAMHDRTTGEMTELGRKWQERVRDKFDEWSERNDKD</sequence>
<evidence type="ECO:0000313" key="2">
    <source>
        <dbReference type="EMBL" id="MDO3680555.1"/>
    </source>
</evidence>
<reference evidence="2" key="1">
    <citation type="submission" date="2023-07" db="EMBL/GenBank/DDBJ databases">
        <authorList>
            <person name="Aktuganov G."/>
            <person name="Boyko T."/>
            <person name="Delegan Y."/>
            <person name="Galimzianova N."/>
            <person name="Gilvanova E."/>
            <person name="Korobov V."/>
            <person name="Kuzmina L."/>
            <person name="Melentiev A."/>
            <person name="Milman P."/>
            <person name="Ryabova A."/>
            <person name="Stupak E."/>
            <person name="Yasakov T."/>
            <person name="Zharikova N."/>
            <person name="Zhurenko E."/>
        </authorList>
    </citation>
    <scope>NUCLEOTIDE SEQUENCE</scope>
    <source>
        <strain evidence="2">IB-739</strain>
    </source>
</reference>
<dbReference type="PANTHER" id="PTHR41286:SF1">
    <property type="entry name" value="HNH NUCLEASE YAJD-RELATED"/>
    <property type="match status" value="1"/>
</dbReference>
<keyword evidence="2" id="KW-0255">Endonuclease</keyword>
<evidence type="ECO:0000313" key="3">
    <source>
        <dbReference type="Proteomes" id="UP001168883"/>
    </source>
</evidence>
<organism evidence="2 3">
    <name type="scientific">Paenibacillus ehimensis</name>
    <dbReference type="NCBI Taxonomy" id="79264"/>
    <lineage>
        <taxon>Bacteria</taxon>
        <taxon>Bacillati</taxon>
        <taxon>Bacillota</taxon>
        <taxon>Bacilli</taxon>
        <taxon>Bacillales</taxon>
        <taxon>Paenibacillaceae</taxon>
        <taxon>Paenibacillus</taxon>
    </lineage>
</organism>
<protein>
    <submittedName>
        <fullName evidence="2">HNH endonuclease</fullName>
    </submittedName>
</protein>
<dbReference type="RefSeq" id="WP_302880816.1">
    <property type="nucleotide sequence ID" value="NZ_JAUMKJ010000042.1"/>
</dbReference>
<evidence type="ECO:0000259" key="1">
    <source>
        <dbReference type="SMART" id="SM00507"/>
    </source>
</evidence>